<comment type="similarity">
    <text evidence="1">Belongs to the TRAFAC class TrmE-Era-EngA-EngB-Septin-like GTPase superfamily. AIG1/Toc34/Toc159-like paraseptin GTPase family. IAN subfamily.</text>
</comment>
<dbReference type="PROSITE" id="PS51720">
    <property type="entry name" value="G_AIG1"/>
    <property type="match status" value="1"/>
</dbReference>
<gene>
    <name evidence="7" type="primary">LOC102209468</name>
</gene>
<name>A0A9Y3S372_9CICH</name>
<dbReference type="InterPro" id="IPR045058">
    <property type="entry name" value="GIMA/IAN/Toc"/>
</dbReference>
<evidence type="ECO:0000256" key="1">
    <source>
        <dbReference type="ARBA" id="ARBA00008535"/>
    </source>
</evidence>
<feature type="coiled-coil region" evidence="4">
    <location>
        <begin position="218"/>
        <end position="245"/>
    </location>
</feature>
<protein>
    <submittedName>
        <fullName evidence="7">GTPase IMAP family member 7-like</fullName>
    </submittedName>
</protein>
<feature type="domain" description="AIG1-type G" evidence="5">
    <location>
        <begin position="21"/>
        <end position="222"/>
    </location>
</feature>
<dbReference type="FunFam" id="3.40.50.300:FF:000366">
    <property type="entry name" value="GTPase, IMAP family member 2"/>
    <property type="match status" value="1"/>
</dbReference>
<keyword evidence="3" id="KW-0342">GTP-binding</keyword>
<evidence type="ECO:0000313" key="7">
    <source>
        <dbReference type="RefSeq" id="XP_005755995.1"/>
    </source>
</evidence>
<sequence length="277" mass="31113">MLLISTHYALCTTVDRGYAKRGELRMILVGKTGSGKSASGNTILGDRTAFEEGMSPQSITNGCVKSERVIDGTRIVMVDTPGLFDTTKTQSEVKLKIEECVVRSLPGPHGFLLVLSLKSRFTQEEQSTVGWILDNFGEDASTYIMVLFTHGDLLQGKTVTDYIRESKALQKLINRCGGRYHTLSNTVGHNRTQVYELLNKIQDMVEFNGGKHYSNDMYRAAQKALELERQAKRRAEDHMRREQEDMIKAREWCRFFGLTSIGLFGTGAYLSSYVLMG</sequence>
<dbReference type="RefSeq" id="XP_005755995.1">
    <property type="nucleotide sequence ID" value="XM_005755938.1"/>
</dbReference>
<evidence type="ECO:0000313" key="6">
    <source>
        <dbReference type="Proteomes" id="UP000695023"/>
    </source>
</evidence>
<dbReference type="AlphaFoldDB" id="A0A9Y3S372"/>
<keyword evidence="2" id="KW-0547">Nucleotide-binding</keyword>
<evidence type="ECO:0000256" key="4">
    <source>
        <dbReference type="SAM" id="Coils"/>
    </source>
</evidence>
<feature type="non-terminal residue" evidence="7">
    <location>
        <position position="277"/>
    </location>
</feature>
<dbReference type="Proteomes" id="UP000695023">
    <property type="component" value="Unplaced"/>
</dbReference>
<dbReference type="InterPro" id="IPR027417">
    <property type="entry name" value="P-loop_NTPase"/>
</dbReference>
<dbReference type="GO" id="GO:0005525">
    <property type="term" value="F:GTP binding"/>
    <property type="evidence" value="ECO:0007669"/>
    <property type="project" value="UniProtKB-KW"/>
</dbReference>
<accession>A0A9Y3S372</accession>
<dbReference type="Pfam" id="PF04548">
    <property type="entry name" value="AIG1"/>
    <property type="match status" value="1"/>
</dbReference>
<dbReference type="PANTHER" id="PTHR10903:SF112">
    <property type="entry name" value="SI:CH211-113E8.5"/>
    <property type="match status" value="1"/>
</dbReference>
<evidence type="ECO:0000259" key="5">
    <source>
        <dbReference type="PROSITE" id="PS51720"/>
    </source>
</evidence>
<organism evidence="6 7">
    <name type="scientific">Pundamilia nyererei</name>
    <dbReference type="NCBI Taxonomy" id="303518"/>
    <lineage>
        <taxon>Eukaryota</taxon>
        <taxon>Metazoa</taxon>
        <taxon>Chordata</taxon>
        <taxon>Craniata</taxon>
        <taxon>Vertebrata</taxon>
        <taxon>Euteleostomi</taxon>
        <taxon>Actinopterygii</taxon>
        <taxon>Neopterygii</taxon>
        <taxon>Teleostei</taxon>
        <taxon>Neoteleostei</taxon>
        <taxon>Acanthomorphata</taxon>
        <taxon>Ovalentaria</taxon>
        <taxon>Cichlomorphae</taxon>
        <taxon>Cichliformes</taxon>
        <taxon>Cichlidae</taxon>
        <taxon>African cichlids</taxon>
        <taxon>Pseudocrenilabrinae</taxon>
        <taxon>Haplochromini</taxon>
        <taxon>Pundamilia</taxon>
    </lineage>
</organism>
<dbReference type="SUPFAM" id="SSF52540">
    <property type="entry name" value="P-loop containing nucleoside triphosphate hydrolases"/>
    <property type="match status" value="1"/>
</dbReference>
<proteinExistence type="inferred from homology"/>
<evidence type="ECO:0000256" key="3">
    <source>
        <dbReference type="ARBA" id="ARBA00023134"/>
    </source>
</evidence>
<dbReference type="PANTHER" id="PTHR10903">
    <property type="entry name" value="GTPASE, IMAP FAMILY MEMBER-RELATED"/>
    <property type="match status" value="1"/>
</dbReference>
<dbReference type="CDD" id="cd01852">
    <property type="entry name" value="AIG1"/>
    <property type="match status" value="1"/>
</dbReference>
<dbReference type="GeneID" id="102209468"/>
<keyword evidence="4" id="KW-0175">Coiled coil</keyword>
<dbReference type="InterPro" id="IPR006703">
    <property type="entry name" value="G_AIG1"/>
</dbReference>
<dbReference type="Gene3D" id="3.40.50.300">
    <property type="entry name" value="P-loop containing nucleotide triphosphate hydrolases"/>
    <property type="match status" value="1"/>
</dbReference>
<evidence type="ECO:0000256" key="2">
    <source>
        <dbReference type="ARBA" id="ARBA00022741"/>
    </source>
</evidence>
<keyword evidence="6" id="KW-1185">Reference proteome</keyword>
<reference evidence="7" key="1">
    <citation type="submission" date="2025-08" db="UniProtKB">
        <authorList>
            <consortium name="RefSeq"/>
        </authorList>
    </citation>
    <scope>IDENTIFICATION</scope>
</reference>